<comment type="caution">
    <text evidence="7">The sequence shown here is derived from an EMBL/GenBank/DDBJ whole genome shotgun (WGS) entry which is preliminary data.</text>
</comment>
<evidence type="ECO:0000256" key="3">
    <source>
        <dbReference type="ARBA" id="ARBA00023026"/>
    </source>
</evidence>
<keyword evidence="3" id="KW-0843">Virulence</keyword>
<comment type="subcellular location">
    <subcellularLocation>
        <location evidence="1">Peroxisome</location>
    </subcellularLocation>
</comment>
<keyword evidence="5" id="KW-0732">Signal</keyword>
<protein>
    <recommendedName>
        <fullName evidence="6">AB hydrolase-1 domain-containing protein</fullName>
    </recommendedName>
</protein>
<dbReference type="Gene3D" id="3.40.50.1820">
    <property type="entry name" value="alpha/beta hydrolase"/>
    <property type="match status" value="1"/>
</dbReference>
<evidence type="ECO:0000313" key="7">
    <source>
        <dbReference type="EMBL" id="CAG5144329.1"/>
    </source>
</evidence>
<keyword evidence="8" id="KW-1185">Reference proteome</keyword>
<proteinExistence type="inferred from homology"/>
<dbReference type="SUPFAM" id="SSF53474">
    <property type="entry name" value="alpha/beta-Hydrolases"/>
    <property type="match status" value="1"/>
</dbReference>
<feature type="chain" id="PRO_5035307061" description="AB hydrolase-1 domain-containing protein" evidence="5">
    <location>
        <begin position="21"/>
        <end position="331"/>
    </location>
</feature>
<gene>
    <name evidence="7" type="ORF">ALTATR162_LOCUS1524</name>
</gene>
<dbReference type="RefSeq" id="XP_043165055.1">
    <property type="nucleotide sequence ID" value="XM_043309120.1"/>
</dbReference>
<organism evidence="7 8">
    <name type="scientific">Alternaria atra</name>
    <dbReference type="NCBI Taxonomy" id="119953"/>
    <lineage>
        <taxon>Eukaryota</taxon>
        <taxon>Fungi</taxon>
        <taxon>Dikarya</taxon>
        <taxon>Ascomycota</taxon>
        <taxon>Pezizomycotina</taxon>
        <taxon>Dothideomycetes</taxon>
        <taxon>Pleosporomycetidae</taxon>
        <taxon>Pleosporales</taxon>
        <taxon>Pleosporineae</taxon>
        <taxon>Pleosporaceae</taxon>
        <taxon>Alternaria</taxon>
        <taxon>Alternaria sect. Ulocladioides</taxon>
    </lineage>
</organism>
<evidence type="ECO:0000256" key="4">
    <source>
        <dbReference type="ARBA" id="ARBA00023140"/>
    </source>
</evidence>
<evidence type="ECO:0000259" key="6">
    <source>
        <dbReference type="Pfam" id="PF00561"/>
    </source>
</evidence>
<name>A0A8J2MWA3_9PLEO</name>
<evidence type="ECO:0000256" key="2">
    <source>
        <dbReference type="ARBA" id="ARBA00005668"/>
    </source>
</evidence>
<evidence type="ECO:0000313" key="8">
    <source>
        <dbReference type="Proteomes" id="UP000676310"/>
    </source>
</evidence>
<evidence type="ECO:0000256" key="1">
    <source>
        <dbReference type="ARBA" id="ARBA00004275"/>
    </source>
</evidence>
<accession>A0A8J2MWA3</accession>
<feature type="domain" description="AB hydrolase-1" evidence="6">
    <location>
        <begin position="49"/>
        <end position="158"/>
    </location>
</feature>
<dbReference type="InterPro" id="IPR000073">
    <property type="entry name" value="AB_hydrolase_1"/>
</dbReference>
<dbReference type="PANTHER" id="PTHR43329">
    <property type="entry name" value="EPOXIDE HYDROLASE"/>
    <property type="match status" value="1"/>
</dbReference>
<dbReference type="Proteomes" id="UP000676310">
    <property type="component" value="Unassembled WGS sequence"/>
</dbReference>
<dbReference type="GO" id="GO:0005777">
    <property type="term" value="C:peroxisome"/>
    <property type="evidence" value="ECO:0007669"/>
    <property type="project" value="UniProtKB-SubCell"/>
</dbReference>
<reference evidence="7" key="1">
    <citation type="submission" date="2021-05" db="EMBL/GenBank/DDBJ databases">
        <authorList>
            <person name="Stam R."/>
        </authorList>
    </citation>
    <scope>NUCLEOTIDE SEQUENCE</scope>
    <source>
        <strain evidence="7">CS162</strain>
    </source>
</reference>
<comment type="similarity">
    <text evidence="2">Belongs to the AB hydrolase superfamily. AKT2 hydrolase family.</text>
</comment>
<dbReference type="OrthoDB" id="408373at2759"/>
<dbReference type="Pfam" id="PF00561">
    <property type="entry name" value="Abhydrolase_1"/>
    <property type="match status" value="1"/>
</dbReference>
<keyword evidence="4" id="KW-0576">Peroxisome</keyword>
<dbReference type="AlphaFoldDB" id="A0A8J2MWA3"/>
<dbReference type="InterPro" id="IPR029058">
    <property type="entry name" value="AB_hydrolase_fold"/>
</dbReference>
<sequence length="331" mass="36582">MKLVSIISICTFALSQPGLAQLSNFDDYEHERIQLDDVSTHFRYYGEGPPVLLVHGFPQHSLTWHTIGPILAQNFTVIAPDIRGCGNSSLPLSKNYTAAAAGADLKAVLDYLNITSAYVFAHDKGVGLATSLAIERPSVVEAIILAKYVLPGYGYPAQVTSPSLYQNWQLSFFGVPDAAEFFVQGREKQMLSWYFFHASYSGTAALNEDHLQRYTNEISKPGFLRSGMEYFASVFGSGKKLQMPLLALGGEASFSPVSLLEEIWSRISDDFVAEAIPKAGHWIDKKFFFHSDENPIWTGKRALQFFEGAGEISSIDLSYLKDRVTLQGGVI</sequence>
<dbReference type="GeneID" id="67012868"/>
<feature type="signal peptide" evidence="5">
    <location>
        <begin position="1"/>
        <end position="20"/>
    </location>
</feature>
<evidence type="ECO:0000256" key="5">
    <source>
        <dbReference type="SAM" id="SignalP"/>
    </source>
</evidence>
<dbReference type="EMBL" id="CAJRGZ010000015">
    <property type="protein sequence ID" value="CAG5144329.1"/>
    <property type="molecule type" value="Genomic_DNA"/>
</dbReference>